<keyword evidence="6" id="KW-1185">Reference proteome</keyword>
<dbReference type="InterPro" id="IPR038352">
    <property type="entry name" value="Imelysin_sf"/>
</dbReference>
<evidence type="ECO:0000256" key="1">
    <source>
        <dbReference type="ARBA" id="ARBA00004196"/>
    </source>
</evidence>
<sequence length="379" mass="41932">MKTLTILNSVMISMALASNASFAETVTKDETNNVLKVSEKSDSLQAVENVKSTDTLVKPIIENVILPLYKDAAEKSELLNKSTLAFCEQPTTETLNELRKQWSLALSAWQATEISLFGPALEKQRDLHIYFRPVKKRVIKILWASDKPITLEAVNFAGVGAKGFATLEYLLFDRSLTDSEILARFDQPESTAHCQHLLAVSILLKDDINTIANAWATGYPAELIASGEEISLILGKVNQTVQGVETKLRHALAIDAFLAGKDDKRENRNAHKLEAWRSGHTLQNIHANLLGVTLTLCEGGFINWLNDNNQSELADKISKQLTAVDAISFTSDDLFQQVEDGKLDAGDALFKESMQLFRLIKELALAMDIQLGFNNNDGD</sequence>
<dbReference type="AlphaFoldDB" id="A0A317C6G3"/>
<dbReference type="InterPro" id="IPR034984">
    <property type="entry name" value="Imelysin-like_IPPA"/>
</dbReference>
<dbReference type="CDD" id="cd14659">
    <property type="entry name" value="Imelysin-like_IPPA"/>
    <property type="match status" value="1"/>
</dbReference>
<dbReference type="Pfam" id="PF09375">
    <property type="entry name" value="Peptidase_M75"/>
    <property type="match status" value="1"/>
</dbReference>
<name>A0A317C6G3_9GAMM</name>
<evidence type="ECO:0000256" key="2">
    <source>
        <dbReference type="ARBA" id="ARBA00022729"/>
    </source>
</evidence>
<feature type="chain" id="PRO_5016237260" description="Imelysin-like domain-containing protein" evidence="3">
    <location>
        <begin position="24"/>
        <end position="379"/>
    </location>
</feature>
<dbReference type="EMBL" id="QGKL01000041">
    <property type="protein sequence ID" value="PWQ94226.1"/>
    <property type="molecule type" value="Genomic_DNA"/>
</dbReference>
<feature type="signal peptide" evidence="3">
    <location>
        <begin position="1"/>
        <end position="23"/>
    </location>
</feature>
<organism evidence="5 6">
    <name type="scientific">Leucothrix arctica</name>
    <dbReference type="NCBI Taxonomy" id="1481894"/>
    <lineage>
        <taxon>Bacteria</taxon>
        <taxon>Pseudomonadati</taxon>
        <taxon>Pseudomonadota</taxon>
        <taxon>Gammaproteobacteria</taxon>
        <taxon>Thiotrichales</taxon>
        <taxon>Thiotrichaceae</taxon>
        <taxon>Leucothrix</taxon>
    </lineage>
</organism>
<comment type="subcellular location">
    <subcellularLocation>
        <location evidence="1">Cell envelope</location>
    </subcellularLocation>
</comment>
<evidence type="ECO:0000313" key="6">
    <source>
        <dbReference type="Proteomes" id="UP000245506"/>
    </source>
</evidence>
<accession>A0A317C6G3</accession>
<dbReference type="InterPro" id="IPR018976">
    <property type="entry name" value="Imelysin-like"/>
</dbReference>
<dbReference type="Proteomes" id="UP000245506">
    <property type="component" value="Unassembled WGS sequence"/>
</dbReference>
<evidence type="ECO:0000256" key="3">
    <source>
        <dbReference type="SAM" id="SignalP"/>
    </source>
</evidence>
<evidence type="ECO:0000313" key="5">
    <source>
        <dbReference type="EMBL" id="PWQ94226.1"/>
    </source>
</evidence>
<keyword evidence="2 3" id="KW-0732">Signal</keyword>
<dbReference type="OrthoDB" id="5729110at2"/>
<protein>
    <recommendedName>
        <fullName evidence="4">Imelysin-like domain-containing protein</fullName>
    </recommendedName>
</protein>
<evidence type="ECO:0000259" key="4">
    <source>
        <dbReference type="Pfam" id="PF09375"/>
    </source>
</evidence>
<comment type="caution">
    <text evidence="5">The sequence shown here is derived from an EMBL/GenBank/DDBJ whole genome shotgun (WGS) entry which is preliminary data.</text>
</comment>
<proteinExistence type="predicted"/>
<reference evidence="5 6" key="1">
    <citation type="submission" date="2018-05" db="EMBL/GenBank/DDBJ databases">
        <title>Leucothrix arctica sp. nov., isolated from Arctic seawater.</title>
        <authorList>
            <person name="Choi A."/>
            <person name="Baek K."/>
        </authorList>
    </citation>
    <scope>NUCLEOTIDE SEQUENCE [LARGE SCALE GENOMIC DNA]</scope>
    <source>
        <strain evidence="5 6">IMCC9719</strain>
    </source>
</reference>
<dbReference type="RefSeq" id="WP_109824983.1">
    <property type="nucleotide sequence ID" value="NZ_QGKL01000041.1"/>
</dbReference>
<gene>
    <name evidence="5" type="ORF">DKT75_16970</name>
</gene>
<feature type="domain" description="Imelysin-like" evidence="4">
    <location>
        <begin position="65"/>
        <end position="330"/>
    </location>
</feature>
<dbReference type="Gene3D" id="1.20.1420.20">
    <property type="entry name" value="M75 peptidase, HXXE motif"/>
    <property type="match status" value="1"/>
</dbReference>
<dbReference type="GO" id="GO:0030313">
    <property type="term" value="C:cell envelope"/>
    <property type="evidence" value="ECO:0007669"/>
    <property type="project" value="UniProtKB-SubCell"/>
</dbReference>